<evidence type="ECO:0000259" key="2">
    <source>
        <dbReference type="Pfam" id="PF12728"/>
    </source>
</evidence>
<evidence type="ECO:0000256" key="1">
    <source>
        <dbReference type="SAM" id="MobiDB-lite"/>
    </source>
</evidence>
<gene>
    <name evidence="3" type="ORF">CSH63_29300</name>
</gene>
<dbReference type="KEGG" id="mtua:CSH63_29300"/>
<protein>
    <recommendedName>
        <fullName evidence="2">Helix-turn-helix domain-containing protein</fullName>
    </recommendedName>
</protein>
<dbReference type="EMBL" id="CP024087">
    <property type="protein sequence ID" value="AYF31471.1"/>
    <property type="molecule type" value="Genomic_DNA"/>
</dbReference>
<reference evidence="3 4" key="1">
    <citation type="submission" date="2017-10" db="EMBL/GenBank/DDBJ databases">
        <title>Integration of genomic and chemical information greatly accelerates assignment of the full stereostructure of myelolactone, a potent inhibitor of myeloma from a marine-derived Micromonospora.</title>
        <authorList>
            <person name="Kim M.C."/>
            <person name="Machado H."/>
            <person name="Jensen P.R."/>
            <person name="Fenical W."/>
        </authorList>
    </citation>
    <scope>NUCLEOTIDE SEQUENCE [LARGE SCALE GENOMIC DNA]</scope>
    <source>
        <strain evidence="3 4">CNY-010</strain>
    </source>
</reference>
<feature type="region of interest" description="Disordered" evidence="1">
    <location>
        <begin position="65"/>
        <end position="87"/>
    </location>
</feature>
<dbReference type="AlphaFoldDB" id="A0A386WTE8"/>
<proteinExistence type="predicted"/>
<dbReference type="InterPro" id="IPR041657">
    <property type="entry name" value="HTH_17"/>
</dbReference>
<dbReference type="Proteomes" id="UP000267804">
    <property type="component" value="Chromosome"/>
</dbReference>
<dbReference type="RefSeq" id="WP_120573004.1">
    <property type="nucleotide sequence ID" value="NZ_CP024087.1"/>
</dbReference>
<evidence type="ECO:0000313" key="3">
    <source>
        <dbReference type="EMBL" id="AYF31471.1"/>
    </source>
</evidence>
<evidence type="ECO:0000313" key="4">
    <source>
        <dbReference type="Proteomes" id="UP000267804"/>
    </source>
</evidence>
<dbReference type="Pfam" id="PF12728">
    <property type="entry name" value="HTH_17"/>
    <property type="match status" value="1"/>
</dbReference>
<feature type="domain" description="Helix-turn-helix" evidence="2">
    <location>
        <begin position="86"/>
        <end position="128"/>
    </location>
</feature>
<sequence length="134" mass="14517">MSTLPADLAGLLRPDGAVLVPGEVAGELLAAAVRDMTARARRDGLSVSPRAVVVLQALHVAAERHDTDRFANEPPPRPAAKVEIDSEDAAQRMGCTAQHVTRLCRAGRITGRQVGRVWLIDRASLDSYRFRRPS</sequence>
<name>A0A386WTE8_9ACTN</name>
<accession>A0A386WTE8</accession>
<organism evidence="3 4">
    <name type="scientific">Micromonospora tulbaghiae</name>
    <dbReference type="NCBI Taxonomy" id="479978"/>
    <lineage>
        <taxon>Bacteria</taxon>
        <taxon>Bacillati</taxon>
        <taxon>Actinomycetota</taxon>
        <taxon>Actinomycetes</taxon>
        <taxon>Micromonosporales</taxon>
        <taxon>Micromonosporaceae</taxon>
        <taxon>Micromonospora</taxon>
    </lineage>
</organism>